<dbReference type="PANTHER" id="PTHR48049">
    <property type="entry name" value="GLYCOSYLTRANSFERASE"/>
    <property type="match status" value="1"/>
</dbReference>
<dbReference type="Gramene" id="NC2G0002030.1">
    <property type="protein sequence ID" value="NC2G0002030.1:cds"/>
    <property type="gene ID" value="NC2G0002030"/>
</dbReference>
<protein>
    <recommendedName>
        <fullName evidence="4">Glycosyltransferase</fullName>
    </recommendedName>
</protein>
<dbReference type="GO" id="GO:0035251">
    <property type="term" value="F:UDP-glucosyltransferase activity"/>
    <property type="evidence" value="ECO:0007669"/>
    <property type="project" value="InterPro"/>
</dbReference>
<name>A0A5K1A528_9MAGN</name>
<accession>A0A5K1A528</accession>
<sequence>MGSLALEGDNHDQPLQVVMFPFLAFGHIFPFVHLSNALAVNGVKVTFLTLPSLVPKIRLSLDSNVPILSYKLAPIDGLPSDVCTTNGCSEVLAELLRQAMDATRPQIAKILAKLSPQVVVFDAIQCWVPEVAELLGIKSVYFSIFNAITVASTILFGLTPHQKPSLWRLRLPPRELISVYLRVKPYEVRGMLSNAHGSGSEASNFSRLVSSVARSDAIAVRSTYEVEAPSIKYLSSQCRKPVLPTGVLLPKGPAGDLEPKLAEWLNKFPKGTVVFCSFGSESYLSVKQMKELVVGLEMTRFPFLAVLNTTADTPKVKKQELEAEIGEKAGGRGMVCSGWVNQPLIMRHPAVGCSINHGGWSSIVEAAEGGCQLVMLPVKGDQYPNTKLMVMQLRAAVQINRRAWDGWFTRKAVRKAVRAVMVEGSKKGKVVRANNSKLREILQQEGLQEDYTKGFITMLTELVASP</sequence>
<dbReference type="InterPro" id="IPR002213">
    <property type="entry name" value="UDP_glucos_trans"/>
</dbReference>
<reference evidence="3" key="1">
    <citation type="submission" date="2019-09" db="EMBL/GenBank/DDBJ databases">
        <authorList>
            <person name="Zhang L."/>
        </authorList>
    </citation>
    <scope>NUCLEOTIDE SEQUENCE</scope>
</reference>
<evidence type="ECO:0008006" key="4">
    <source>
        <dbReference type="Google" id="ProtNLM"/>
    </source>
</evidence>
<keyword evidence="2" id="KW-0808">Transferase</keyword>
<dbReference type="FunFam" id="3.40.50.2000:FF:000037">
    <property type="entry name" value="Glycosyltransferase"/>
    <property type="match status" value="1"/>
</dbReference>
<proteinExistence type="inferred from homology"/>
<comment type="similarity">
    <text evidence="1">Belongs to the UDP-glycosyltransferase family.</text>
</comment>
<dbReference type="CDD" id="cd03784">
    <property type="entry name" value="GT1_Gtf-like"/>
    <property type="match status" value="1"/>
</dbReference>
<dbReference type="EMBL" id="LR721780">
    <property type="protein sequence ID" value="VVV96593.1"/>
    <property type="molecule type" value="Genomic_DNA"/>
</dbReference>
<gene>
    <name evidence="3" type="ORF">NYM_LOCUS11466</name>
</gene>
<dbReference type="Pfam" id="PF00201">
    <property type="entry name" value="UDPGT"/>
    <property type="match status" value="1"/>
</dbReference>
<evidence type="ECO:0000256" key="1">
    <source>
        <dbReference type="ARBA" id="ARBA00009995"/>
    </source>
</evidence>
<evidence type="ECO:0000313" key="3">
    <source>
        <dbReference type="EMBL" id="VVV96593.1"/>
    </source>
</evidence>
<dbReference type="SUPFAM" id="SSF53756">
    <property type="entry name" value="UDP-Glycosyltransferase/glycogen phosphorylase"/>
    <property type="match status" value="1"/>
</dbReference>
<dbReference type="InterPro" id="IPR050481">
    <property type="entry name" value="UDP-glycosyltransf_plant"/>
</dbReference>
<dbReference type="PANTHER" id="PTHR48049:SF84">
    <property type="entry name" value="UDP-GLYCOSYLTRANSFERASE 79A6"/>
    <property type="match status" value="1"/>
</dbReference>
<evidence type="ECO:0000256" key="2">
    <source>
        <dbReference type="ARBA" id="ARBA00022679"/>
    </source>
</evidence>
<dbReference type="AlphaFoldDB" id="A0A5K1A528"/>
<organism evidence="3">
    <name type="scientific">Nymphaea colorata</name>
    <name type="common">pocket water lily</name>
    <dbReference type="NCBI Taxonomy" id="210225"/>
    <lineage>
        <taxon>Eukaryota</taxon>
        <taxon>Viridiplantae</taxon>
        <taxon>Streptophyta</taxon>
        <taxon>Embryophyta</taxon>
        <taxon>Tracheophyta</taxon>
        <taxon>Spermatophyta</taxon>
        <taxon>Magnoliopsida</taxon>
        <taxon>Nymphaeales</taxon>
        <taxon>Nymphaeaceae</taxon>
        <taxon>Nymphaea</taxon>
    </lineage>
</organism>
<dbReference type="Gene3D" id="3.40.50.2000">
    <property type="entry name" value="Glycogen Phosphorylase B"/>
    <property type="match status" value="2"/>
</dbReference>